<dbReference type="Gene3D" id="1.20.950.20">
    <property type="entry name" value="Transmembrane di-heme cytochromes, Chain C"/>
    <property type="match status" value="1"/>
</dbReference>
<dbReference type="InterPro" id="IPR051542">
    <property type="entry name" value="Hydrogenase_cytochrome"/>
</dbReference>
<organism evidence="8 9">
    <name type="scientific">Vibrio ponticus</name>
    <dbReference type="NCBI Taxonomy" id="265668"/>
    <lineage>
        <taxon>Bacteria</taxon>
        <taxon>Pseudomonadati</taxon>
        <taxon>Pseudomonadota</taxon>
        <taxon>Gammaproteobacteria</taxon>
        <taxon>Vibrionales</taxon>
        <taxon>Vibrionaceae</taxon>
        <taxon>Vibrio</taxon>
    </lineage>
</organism>
<keyword evidence="9" id="KW-1185">Reference proteome</keyword>
<evidence type="ECO:0000259" key="7">
    <source>
        <dbReference type="Pfam" id="PF01292"/>
    </source>
</evidence>
<evidence type="ECO:0000313" key="9">
    <source>
        <dbReference type="Proteomes" id="UP000186206"/>
    </source>
</evidence>
<keyword evidence="3 6" id="KW-0812">Transmembrane</keyword>
<feature type="transmembrane region" description="Helical" evidence="6">
    <location>
        <begin position="137"/>
        <end position="155"/>
    </location>
</feature>
<proteinExistence type="predicted"/>
<feature type="transmembrane region" description="Helical" evidence="6">
    <location>
        <begin position="83"/>
        <end position="109"/>
    </location>
</feature>
<protein>
    <submittedName>
        <fullName evidence="8">Hydrogenase</fullName>
    </submittedName>
</protein>
<evidence type="ECO:0000313" key="8">
    <source>
        <dbReference type="EMBL" id="OLQ85528.1"/>
    </source>
</evidence>
<dbReference type="PANTHER" id="PTHR30485">
    <property type="entry name" value="NI/FE-HYDROGENASE 1 B-TYPE CYTOCHROME SUBUNIT"/>
    <property type="match status" value="1"/>
</dbReference>
<gene>
    <name evidence="8" type="ORF">BIY21_04630</name>
</gene>
<evidence type="ECO:0000256" key="6">
    <source>
        <dbReference type="SAM" id="Phobius"/>
    </source>
</evidence>
<evidence type="ECO:0000256" key="3">
    <source>
        <dbReference type="ARBA" id="ARBA00022692"/>
    </source>
</evidence>
<feature type="domain" description="Cytochrome b561 bacterial/Ni-hydrogenase" evidence="7">
    <location>
        <begin position="4"/>
        <end position="166"/>
    </location>
</feature>
<name>A0ABX3F608_9VIBR</name>
<dbReference type="Pfam" id="PF01292">
    <property type="entry name" value="Ni_hydr_CYTB"/>
    <property type="match status" value="1"/>
</dbReference>
<feature type="transmembrane region" description="Helical" evidence="6">
    <location>
        <begin position="176"/>
        <end position="202"/>
    </location>
</feature>
<accession>A0ABX3F608</accession>
<comment type="caution">
    <text evidence="8">The sequence shown here is derived from an EMBL/GenBank/DDBJ whole genome shotgun (WGS) entry which is preliminary data.</text>
</comment>
<dbReference type="InterPro" id="IPR011577">
    <property type="entry name" value="Cyt_b561_bac/Ni-Hgenase"/>
</dbReference>
<reference evidence="8 9" key="1">
    <citation type="submission" date="2016-09" db="EMBL/GenBank/DDBJ databases">
        <title>Genomic Taxonomy of the Vibrionaceae.</title>
        <authorList>
            <person name="Gonzalez-Castillo A."/>
            <person name="Gomez-Gil B."/>
            <person name="Enciso-Ibarra K."/>
        </authorList>
    </citation>
    <scope>NUCLEOTIDE SEQUENCE [LARGE SCALE GENOMIC DNA]</scope>
    <source>
        <strain evidence="8 9">CAIM 1731</strain>
    </source>
</reference>
<evidence type="ECO:0000256" key="1">
    <source>
        <dbReference type="ARBA" id="ARBA00004651"/>
    </source>
</evidence>
<keyword evidence="2" id="KW-1003">Cell membrane</keyword>
<evidence type="ECO:0000256" key="5">
    <source>
        <dbReference type="ARBA" id="ARBA00023136"/>
    </source>
</evidence>
<feature type="transmembrane region" description="Helical" evidence="6">
    <location>
        <begin position="10"/>
        <end position="26"/>
    </location>
</feature>
<evidence type="ECO:0000256" key="2">
    <source>
        <dbReference type="ARBA" id="ARBA00022475"/>
    </source>
</evidence>
<sequence>MKIWDLPTRLYHWIQATLFICLITGFGPHLQLGLALFTLICWRLVWGFIGSDTSKFKNFVSSPTRTVRYLLGKESSHAGHNPAGAWMVIALIATLFVQCLTGMALVGLFNSFPYAESLLSESTLELFKAIHRASPQLLIVFVVIHLSAIVIYKLRSKPLVKAMITGKQDSLQKKELAPVAFASNQRALLVLIISSLVTLLILQSG</sequence>
<comment type="subcellular location">
    <subcellularLocation>
        <location evidence="1">Cell membrane</location>
        <topology evidence="1">Multi-pass membrane protein</topology>
    </subcellularLocation>
</comment>
<dbReference type="InterPro" id="IPR016174">
    <property type="entry name" value="Di-haem_cyt_TM"/>
</dbReference>
<keyword evidence="4 6" id="KW-1133">Transmembrane helix</keyword>
<dbReference type="EMBL" id="MJMI01000142">
    <property type="protein sequence ID" value="OLQ85528.1"/>
    <property type="molecule type" value="Genomic_DNA"/>
</dbReference>
<evidence type="ECO:0000256" key="4">
    <source>
        <dbReference type="ARBA" id="ARBA00022989"/>
    </source>
</evidence>
<dbReference type="Proteomes" id="UP000186206">
    <property type="component" value="Unassembled WGS sequence"/>
</dbReference>
<dbReference type="RefSeq" id="WP_075652408.1">
    <property type="nucleotide sequence ID" value="NZ_AP019658.1"/>
</dbReference>
<dbReference type="SUPFAM" id="SSF81342">
    <property type="entry name" value="Transmembrane di-heme cytochromes"/>
    <property type="match status" value="1"/>
</dbReference>
<dbReference type="PANTHER" id="PTHR30485:SF2">
    <property type="entry name" value="BLL0597 PROTEIN"/>
    <property type="match status" value="1"/>
</dbReference>
<keyword evidence="5 6" id="KW-0472">Membrane</keyword>